<keyword evidence="2" id="KW-0479">Metal-binding</keyword>
<dbReference type="GO" id="GO:0016491">
    <property type="term" value="F:oxidoreductase activity"/>
    <property type="evidence" value="ECO:0007669"/>
    <property type="project" value="UniProtKB-KW"/>
</dbReference>
<accession>A0AAJ0HUI7</accession>
<evidence type="ECO:0000259" key="3">
    <source>
        <dbReference type="PROSITE" id="PS51471"/>
    </source>
</evidence>
<keyword evidence="2" id="KW-0560">Oxidoreductase</keyword>
<comment type="similarity">
    <text evidence="1 2">Belongs to the iron/ascorbate-dependent oxidoreductase family.</text>
</comment>
<dbReference type="Pfam" id="PF03171">
    <property type="entry name" value="2OG-FeII_Oxy"/>
    <property type="match status" value="1"/>
</dbReference>
<dbReference type="GO" id="GO:0046872">
    <property type="term" value="F:metal ion binding"/>
    <property type="evidence" value="ECO:0007669"/>
    <property type="project" value="UniProtKB-KW"/>
</dbReference>
<dbReference type="PROSITE" id="PS51471">
    <property type="entry name" value="FE2OG_OXY"/>
    <property type="match status" value="1"/>
</dbReference>
<dbReference type="AlphaFoldDB" id="A0AAJ0HUI7"/>
<dbReference type="Gene3D" id="2.60.120.330">
    <property type="entry name" value="B-lactam Antibiotic, Isopenicillin N Synthase, Chain"/>
    <property type="match status" value="1"/>
</dbReference>
<keyword evidence="5" id="KW-1185">Reference proteome</keyword>
<dbReference type="SUPFAM" id="SSF51197">
    <property type="entry name" value="Clavaminate synthase-like"/>
    <property type="match status" value="1"/>
</dbReference>
<reference evidence="4" key="1">
    <citation type="journal article" date="2023" name="Mol. Phylogenet. Evol.">
        <title>Genome-scale phylogeny and comparative genomics of the fungal order Sordariales.</title>
        <authorList>
            <person name="Hensen N."/>
            <person name="Bonometti L."/>
            <person name="Westerberg I."/>
            <person name="Brannstrom I.O."/>
            <person name="Guillou S."/>
            <person name="Cros-Aarteil S."/>
            <person name="Calhoun S."/>
            <person name="Haridas S."/>
            <person name="Kuo A."/>
            <person name="Mondo S."/>
            <person name="Pangilinan J."/>
            <person name="Riley R."/>
            <person name="LaButti K."/>
            <person name="Andreopoulos B."/>
            <person name="Lipzen A."/>
            <person name="Chen C."/>
            <person name="Yan M."/>
            <person name="Daum C."/>
            <person name="Ng V."/>
            <person name="Clum A."/>
            <person name="Steindorff A."/>
            <person name="Ohm R.A."/>
            <person name="Martin F."/>
            <person name="Silar P."/>
            <person name="Natvig D.O."/>
            <person name="Lalanne C."/>
            <person name="Gautier V."/>
            <person name="Ament-Velasquez S.L."/>
            <person name="Kruys A."/>
            <person name="Hutchinson M.I."/>
            <person name="Powell A.J."/>
            <person name="Barry K."/>
            <person name="Miller A.N."/>
            <person name="Grigoriev I.V."/>
            <person name="Debuchy R."/>
            <person name="Gladieux P."/>
            <person name="Hiltunen Thoren M."/>
            <person name="Johannesson H."/>
        </authorList>
    </citation>
    <scope>NUCLEOTIDE SEQUENCE</scope>
    <source>
        <strain evidence="4">CBS 955.72</strain>
    </source>
</reference>
<dbReference type="InterPro" id="IPR027443">
    <property type="entry name" value="IPNS-like_sf"/>
</dbReference>
<protein>
    <recommendedName>
        <fullName evidence="3">Fe2OG dioxygenase domain-containing protein</fullName>
    </recommendedName>
</protein>
<evidence type="ECO:0000313" key="4">
    <source>
        <dbReference type="EMBL" id="KAK3363157.1"/>
    </source>
</evidence>
<feature type="domain" description="Fe2OG dioxygenase" evidence="3">
    <location>
        <begin position="182"/>
        <end position="294"/>
    </location>
</feature>
<sequence length="367" mass="42174">MLPPADHFEPVHPTKEALEYVSLVAVDLGRYDDGPKARSELAEQIRQAMVTQGFFFVVNHGISEADITRQVDIGYHILEHTSDDEKQRLRAPIIEEGSYHGFKPRGHWRTAGEVRDKAENFNVYRDMSLREQPTCMEPFKPEIQDFIDRTHKDVLRKLLRIFAIALRIDDEDFFIKLHSYDGHDETFLRYMRYYDAFSEEERTTTKGLWLAGHQDLTSLSLLFSQPMASLQAREYESNQWRYVPHIPGAIIVNAGEVMAWWTGDYFKAAIHRVVEPPADQRGHNRCSIFYFCVPNDEVVINTLLQESPILRAAGVAMAHEPAKAPNSKDWTNGRIKIALRNAVWAKTGEAGNVIAEKVGTVTTRWFR</sequence>
<dbReference type="EMBL" id="JAUIQD010000001">
    <property type="protein sequence ID" value="KAK3363157.1"/>
    <property type="molecule type" value="Genomic_DNA"/>
</dbReference>
<dbReference type="InterPro" id="IPR005123">
    <property type="entry name" value="Oxoglu/Fe-dep_dioxygenase_dom"/>
</dbReference>
<comment type="caution">
    <text evidence="4">The sequence shown here is derived from an EMBL/GenBank/DDBJ whole genome shotgun (WGS) entry which is preliminary data.</text>
</comment>
<reference evidence="4" key="2">
    <citation type="submission" date="2023-06" db="EMBL/GenBank/DDBJ databases">
        <authorList>
            <consortium name="Lawrence Berkeley National Laboratory"/>
            <person name="Haridas S."/>
            <person name="Hensen N."/>
            <person name="Bonometti L."/>
            <person name="Westerberg I."/>
            <person name="Brannstrom I.O."/>
            <person name="Guillou S."/>
            <person name="Cros-Aarteil S."/>
            <person name="Calhoun S."/>
            <person name="Kuo A."/>
            <person name="Mondo S."/>
            <person name="Pangilinan J."/>
            <person name="Riley R."/>
            <person name="Labutti K."/>
            <person name="Andreopoulos B."/>
            <person name="Lipzen A."/>
            <person name="Chen C."/>
            <person name="Yanf M."/>
            <person name="Daum C."/>
            <person name="Ng V."/>
            <person name="Clum A."/>
            <person name="Steindorff A."/>
            <person name="Ohm R."/>
            <person name="Martin F."/>
            <person name="Silar P."/>
            <person name="Natvig D."/>
            <person name="Lalanne C."/>
            <person name="Gautier V."/>
            <person name="Ament-Velasquez S.L."/>
            <person name="Kruys A."/>
            <person name="Hutchinson M.I."/>
            <person name="Powell A.J."/>
            <person name="Barry K."/>
            <person name="Miller A.N."/>
            <person name="Grigoriev I.V."/>
            <person name="Debuchy R."/>
            <person name="Gladieux P."/>
            <person name="Thoren M.H."/>
            <person name="Johannesson H."/>
        </authorList>
    </citation>
    <scope>NUCLEOTIDE SEQUENCE</scope>
    <source>
        <strain evidence="4">CBS 955.72</strain>
    </source>
</reference>
<evidence type="ECO:0000256" key="2">
    <source>
        <dbReference type="RuleBase" id="RU003682"/>
    </source>
</evidence>
<name>A0AAJ0HUI7_9PEZI</name>
<dbReference type="InterPro" id="IPR026992">
    <property type="entry name" value="DIOX_N"/>
</dbReference>
<dbReference type="InterPro" id="IPR050231">
    <property type="entry name" value="Iron_ascorbate_oxido_reductase"/>
</dbReference>
<gene>
    <name evidence="4" type="ORF">B0T25DRAFT_587184</name>
</gene>
<proteinExistence type="inferred from homology"/>
<dbReference type="InterPro" id="IPR044861">
    <property type="entry name" value="IPNS-like_FE2OG_OXY"/>
</dbReference>
<organism evidence="4 5">
    <name type="scientific">Lasiosphaeria hispida</name>
    <dbReference type="NCBI Taxonomy" id="260671"/>
    <lineage>
        <taxon>Eukaryota</taxon>
        <taxon>Fungi</taxon>
        <taxon>Dikarya</taxon>
        <taxon>Ascomycota</taxon>
        <taxon>Pezizomycotina</taxon>
        <taxon>Sordariomycetes</taxon>
        <taxon>Sordariomycetidae</taxon>
        <taxon>Sordariales</taxon>
        <taxon>Lasiosphaeriaceae</taxon>
        <taxon>Lasiosphaeria</taxon>
    </lineage>
</organism>
<dbReference type="PRINTS" id="PR00682">
    <property type="entry name" value="IPNSYNTHASE"/>
</dbReference>
<keyword evidence="2" id="KW-0408">Iron</keyword>
<evidence type="ECO:0000256" key="1">
    <source>
        <dbReference type="ARBA" id="ARBA00008056"/>
    </source>
</evidence>
<evidence type="ECO:0000313" key="5">
    <source>
        <dbReference type="Proteomes" id="UP001275084"/>
    </source>
</evidence>
<dbReference type="GO" id="GO:0044283">
    <property type="term" value="P:small molecule biosynthetic process"/>
    <property type="evidence" value="ECO:0007669"/>
    <property type="project" value="UniProtKB-ARBA"/>
</dbReference>
<dbReference type="Pfam" id="PF14226">
    <property type="entry name" value="DIOX_N"/>
    <property type="match status" value="1"/>
</dbReference>
<dbReference type="PANTHER" id="PTHR47990">
    <property type="entry name" value="2-OXOGLUTARATE (2OG) AND FE(II)-DEPENDENT OXYGENASE SUPERFAMILY PROTEIN-RELATED"/>
    <property type="match status" value="1"/>
</dbReference>
<dbReference type="Proteomes" id="UP001275084">
    <property type="component" value="Unassembled WGS sequence"/>
</dbReference>